<sequence length="189" mass="19921">MRVLKFVGNTVLWLVAAVGVLSVLAWGATQLGYIKPLVVISGSMEPGIMTGDLLIDVRADTADVEVGEVSSIYSDMTGNLVSHRVVGIEPAGDGRWAIRMKGDANDSEDGGEYIVGDHVWQPALQVSGGGYAVVWLTRPSVAVPLGFTLLCLLALSLLPPAPPRTARRESRRQGRHALEAAPVEAGAAP</sequence>
<feature type="compositionally biased region" description="Basic and acidic residues" evidence="2">
    <location>
        <begin position="166"/>
        <end position="178"/>
    </location>
</feature>
<dbReference type="CDD" id="cd06462">
    <property type="entry name" value="Peptidase_S24_S26"/>
    <property type="match status" value="1"/>
</dbReference>
<keyword evidence="5" id="KW-1185">Reference proteome</keyword>
<comment type="caution">
    <text evidence="4">The sequence shown here is derived from an EMBL/GenBank/DDBJ whole genome shotgun (WGS) entry which is preliminary data.</text>
</comment>
<dbReference type="GO" id="GO:0016020">
    <property type="term" value="C:membrane"/>
    <property type="evidence" value="ECO:0007669"/>
    <property type="project" value="UniProtKB-UniRule"/>
</dbReference>
<feature type="transmembrane region" description="Helical" evidence="3">
    <location>
        <begin position="141"/>
        <end position="161"/>
    </location>
</feature>
<accession>A0A511JD50</accession>
<dbReference type="GO" id="GO:0006465">
    <property type="term" value="P:signal peptide processing"/>
    <property type="evidence" value="ECO:0007669"/>
    <property type="project" value="UniProtKB-UniRule"/>
</dbReference>
<evidence type="ECO:0000256" key="1">
    <source>
        <dbReference type="NCBIfam" id="TIGR02228"/>
    </source>
</evidence>
<organism evidence="4 5">
    <name type="scientific">Cellulomonas composti</name>
    <dbReference type="NCBI Taxonomy" id="266130"/>
    <lineage>
        <taxon>Bacteria</taxon>
        <taxon>Bacillati</taxon>
        <taxon>Actinomycetota</taxon>
        <taxon>Actinomycetes</taxon>
        <taxon>Micrococcales</taxon>
        <taxon>Cellulomonadaceae</taxon>
        <taxon>Cellulomonas</taxon>
    </lineage>
</organism>
<dbReference type="EMBL" id="BJWG01000012">
    <property type="protein sequence ID" value="GEL95876.1"/>
    <property type="molecule type" value="Genomic_DNA"/>
</dbReference>
<gene>
    <name evidence="4" type="ORF">CCO02nite_25340</name>
</gene>
<dbReference type="AlphaFoldDB" id="A0A511JD50"/>
<evidence type="ECO:0000313" key="5">
    <source>
        <dbReference type="Proteomes" id="UP000321720"/>
    </source>
</evidence>
<proteinExistence type="predicted"/>
<dbReference type="Proteomes" id="UP000321720">
    <property type="component" value="Unassembled WGS sequence"/>
</dbReference>
<dbReference type="InterPro" id="IPR001733">
    <property type="entry name" value="Peptidase_S26B"/>
</dbReference>
<feature type="region of interest" description="Disordered" evidence="2">
    <location>
        <begin position="163"/>
        <end position="189"/>
    </location>
</feature>
<protein>
    <recommendedName>
        <fullName evidence="1">Signal peptidase I</fullName>
        <ecNumber evidence="1">3.4.21.89</ecNumber>
    </recommendedName>
</protein>
<dbReference type="OrthoDB" id="3178064at2"/>
<dbReference type="NCBIfam" id="TIGR02228">
    <property type="entry name" value="sigpep_I_arch"/>
    <property type="match status" value="1"/>
</dbReference>
<evidence type="ECO:0000313" key="4">
    <source>
        <dbReference type="EMBL" id="GEL95876.1"/>
    </source>
</evidence>
<keyword evidence="3" id="KW-0812">Transmembrane</keyword>
<dbReference type="GO" id="GO:0004252">
    <property type="term" value="F:serine-type endopeptidase activity"/>
    <property type="evidence" value="ECO:0007669"/>
    <property type="project" value="UniProtKB-UniRule"/>
</dbReference>
<dbReference type="EC" id="3.4.21.89" evidence="1"/>
<keyword evidence="3" id="KW-1133">Transmembrane helix</keyword>
<feature type="compositionally biased region" description="Low complexity" evidence="2">
    <location>
        <begin position="179"/>
        <end position="189"/>
    </location>
</feature>
<keyword evidence="3" id="KW-0472">Membrane</keyword>
<evidence type="ECO:0000256" key="2">
    <source>
        <dbReference type="SAM" id="MobiDB-lite"/>
    </source>
</evidence>
<dbReference type="RefSeq" id="WP_146843511.1">
    <property type="nucleotide sequence ID" value="NZ_BJWG01000012.1"/>
</dbReference>
<name>A0A511JD50_9CELL</name>
<reference evidence="4 5" key="1">
    <citation type="submission" date="2019-07" db="EMBL/GenBank/DDBJ databases">
        <title>Whole genome shotgun sequence of Cellulomonas composti NBRC 100758.</title>
        <authorList>
            <person name="Hosoyama A."/>
            <person name="Uohara A."/>
            <person name="Ohji S."/>
            <person name="Ichikawa N."/>
        </authorList>
    </citation>
    <scope>NUCLEOTIDE SEQUENCE [LARGE SCALE GENOMIC DNA]</scope>
    <source>
        <strain evidence="4 5">NBRC 100758</strain>
    </source>
</reference>
<dbReference type="GO" id="GO:0009003">
    <property type="term" value="F:signal peptidase activity"/>
    <property type="evidence" value="ECO:0007669"/>
    <property type="project" value="UniProtKB-EC"/>
</dbReference>
<evidence type="ECO:0000256" key="3">
    <source>
        <dbReference type="SAM" id="Phobius"/>
    </source>
</evidence>